<dbReference type="EMBL" id="CADIKC010000001">
    <property type="protein sequence ID" value="CAB3649046.1"/>
    <property type="molecule type" value="Genomic_DNA"/>
</dbReference>
<feature type="transmembrane region" description="Helical" evidence="7">
    <location>
        <begin position="118"/>
        <end position="142"/>
    </location>
</feature>
<dbReference type="AlphaFoldDB" id="A0A6J5AJS0"/>
<evidence type="ECO:0000259" key="9">
    <source>
        <dbReference type="Pfam" id="PF07662"/>
    </source>
</evidence>
<feature type="transmembrane region" description="Helical" evidence="7">
    <location>
        <begin position="384"/>
        <end position="411"/>
    </location>
</feature>
<dbReference type="GO" id="GO:0015293">
    <property type="term" value="F:symporter activity"/>
    <property type="evidence" value="ECO:0007669"/>
    <property type="project" value="TreeGrafter"/>
</dbReference>
<organism evidence="11 12">
    <name type="scientific">Paraburkholderia sediminicola</name>
    <dbReference type="NCBI Taxonomy" id="458836"/>
    <lineage>
        <taxon>Bacteria</taxon>
        <taxon>Pseudomonadati</taxon>
        <taxon>Pseudomonadota</taxon>
        <taxon>Betaproteobacteria</taxon>
        <taxon>Burkholderiales</taxon>
        <taxon>Burkholderiaceae</taxon>
        <taxon>Paraburkholderia</taxon>
    </lineage>
</organism>
<dbReference type="Pfam" id="PF07662">
    <property type="entry name" value="Nucleos_tra2_C"/>
    <property type="match status" value="1"/>
</dbReference>
<keyword evidence="6 7" id="KW-0472">Membrane</keyword>
<feature type="transmembrane region" description="Helical" evidence="7">
    <location>
        <begin position="26"/>
        <end position="43"/>
    </location>
</feature>
<feature type="transmembrane region" description="Helical" evidence="7">
    <location>
        <begin position="423"/>
        <end position="446"/>
    </location>
</feature>
<evidence type="ECO:0000259" key="8">
    <source>
        <dbReference type="Pfam" id="PF01773"/>
    </source>
</evidence>
<dbReference type="InterPro" id="IPR011642">
    <property type="entry name" value="Gate_dom"/>
</dbReference>
<dbReference type="InterPro" id="IPR018270">
    <property type="entry name" value="C_nuclsd_transpt_met_bac"/>
</dbReference>
<feature type="transmembrane region" description="Helical" evidence="7">
    <location>
        <begin position="55"/>
        <end position="74"/>
    </location>
</feature>
<feature type="transmembrane region" description="Helical" evidence="7">
    <location>
        <begin position="196"/>
        <end position="217"/>
    </location>
</feature>
<dbReference type="PANTHER" id="PTHR10590">
    <property type="entry name" value="SODIUM/NUCLEOSIDE COTRANSPORTER"/>
    <property type="match status" value="1"/>
</dbReference>
<evidence type="ECO:0000256" key="4">
    <source>
        <dbReference type="ARBA" id="ARBA00022692"/>
    </source>
</evidence>
<keyword evidence="3" id="KW-1003">Cell membrane</keyword>
<evidence type="ECO:0000256" key="5">
    <source>
        <dbReference type="ARBA" id="ARBA00022989"/>
    </source>
</evidence>
<comment type="subcellular location">
    <subcellularLocation>
        <location evidence="1">Cell membrane</location>
        <topology evidence="1">Multi-pass membrane protein</topology>
    </subcellularLocation>
</comment>
<dbReference type="InterPro" id="IPR011657">
    <property type="entry name" value="CNT_C_dom"/>
</dbReference>
<evidence type="ECO:0000313" key="11">
    <source>
        <dbReference type="EMBL" id="CAB3649046.1"/>
    </source>
</evidence>
<evidence type="ECO:0000313" key="12">
    <source>
        <dbReference type="Proteomes" id="UP000494255"/>
    </source>
</evidence>
<name>A0A6J5AJS0_9BURK</name>
<dbReference type="GO" id="GO:0005337">
    <property type="term" value="F:nucleoside transmembrane transporter activity"/>
    <property type="evidence" value="ECO:0007669"/>
    <property type="project" value="InterPro"/>
</dbReference>
<keyword evidence="5 7" id="KW-1133">Transmembrane helix</keyword>
<feature type="domain" description="Concentrative nucleoside transporter N-terminal" evidence="8">
    <location>
        <begin position="31"/>
        <end position="104"/>
    </location>
</feature>
<dbReference type="NCBIfam" id="TIGR00804">
    <property type="entry name" value="nupC"/>
    <property type="match status" value="1"/>
</dbReference>
<dbReference type="Pfam" id="PF01773">
    <property type="entry name" value="Nucleos_tra2_N"/>
    <property type="match status" value="1"/>
</dbReference>
<evidence type="ECO:0000256" key="3">
    <source>
        <dbReference type="ARBA" id="ARBA00022475"/>
    </source>
</evidence>
<proteinExistence type="inferred from homology"/>
<evidence type="ECO:0000256" key="1">
    <source>
        <dbReference type="ARBA" id="ARBA00004651"/>
    </source>
</evidence>
<evidence type="ECO:0000256" key="2">
    <source>
        <dbReference type="ARBA" id="ARBA00009033"/>
    </source>
</evidence>
<feature type="domain" description="Nucleoside transporter/FeoB GTPase Gate" evidence="10">
    <location>
        <begin position="122"/>
        <end position="219"/>
    </location>
</feature>
<feature type="transmembrane region" description="Helical" evidence="7">
    <location>
        <begin position="281"/>
        <end position="299"/>
    </location>
</feature>
<feature type="transmembrane region" description="Helical" evidence="7">
    <location>
        <begin position="224"/>
        <end position="244"/>
    </location>
</feature>
<evidence type="ECO:0000256" key="7">
    <source>
        <dbReference type="RuleBase" id="RU362018"/>
    </source>
</evidence>
<protein>
    <recommendedName>
        <fullName evidence="7">Nucleoside permease</fullName>
    </recommendedName>
</protein>
<dbReference type="Pfam" id="PF07670">
    <property type="entry name" value="Gate"/>
    <property type="match status" value="1"/>
</dbReference>
<keyword evidence="7" id="KW-0813">Transport</keyword>
<evidence type="ECO:0000256" key="6">
    <source>
        <dbReference type="ARBA" id="ARBA00023136"/>
    </source>
</evidence>
<dbReference type="InterPro" id="IPR002668">
    <property type="entry name" value="CNT_N_dom"/>
</dbReference>
<dbReference type="PANTHER" id="PTHR10590:SF4">
    <property type="entry name" value="SOLUTE CARRIER FAMILY 28 MEMBER 3"/>
    <property type="match status" value="1"/>
</dbReference>
<dbReference type="Proteomes" id="UP000494255">
    <property type="component" value="Unassembled WGS sequence"/>
</dbReference>
<comment type="similarity">
    <text evidence="2 7">Belongs to the concentrative nucleoside transporter (CNT) (TC 2.A.41) family.</text>
</comment>
<evidence type="ECO:0000259" key="10">
    <source>
        <dbReference type="Pfam" id="PF07670"/>
    </source>
</evidence>
<reference evidence="11 12" key="1">
    <citation type="submission" date="2020-04" db="EMBL/GenBank/DDBJ databases">
        <authorList>
            <person name="De Canck E."/>
        </authorList>
    </citation>
    <scope>NUCLEOTIDE SEQUENCE [LARGE SCALE GENOMIC DNA]</scope>
    <source>
        <strain evidence="11 12">LMG 24238</strain>
    </source>
</reference>
<dbReference type="GO" id="GO:0005886">
    <property type="term" value="C:plasma membrane"/>
    <property type="evidence" value="ECO:0007669"/>
    <property type="project" value="UniProtKB-SubCell"/>
</dbReference>
<sequence>MSASGRAVRLNPGRFFLTSKGNYVDIVRSVCGMLILLLIAYLLSNNRGAVRPRTLFAALATQLAIGALVLFVPFGRSALAVVATAVNRVLEMGNHGVSFIFGGLVDSKMFELFGAGGFVFGLRVLPMIVFVTALIAVLYYVGIMKWIVTIVGMALEKLLAVSRIEACSAVATIFLGQSEMPALVKPFVRQMTSAEIFAVMSSGMASVAGSVLAAYAGLGVKMEYLLAASFMAVPGGLLFGKLLYPTVEPTQMNIDGLDFDEKGSANVIDAAASGAMIGLKIAINVGAMLIAFIGLIALVNTGVGGIAALFGFANVTLQGLLGGLLAPLAWMIGVPWHDASLAGNFIGEKLILNEFVAYGDLSPYLKDTAQVAAAGLQVLDPKTIAIVSFALCGFANFSSIAILAGGFNAVAPQRRSEVARHGLRALAASTLSNLMSAAIAGLFFSLH</sequence>
<keyword evidence="4 7" id="KW-0812">Transmembrane</keyword>
<accession>A0A6J5AJS0</accession>
<gene>
    <name evidence="11" type="primary">nupX</name>
    <name evidence="11" type="ORF">LMG24238_01009</name>
</gene>
<feature type="domain" description="Concentrative nucleoside transporter C-terminal" evidence="9">
    <location>
        <begin position="224"/>
        <end position="441"/>
    </location>
</feature>
<feature type="transmembrane region" description="Helical" evidence="7">
    <location>
        <begin position="306"/>
        <end position="332"/>
    </location>
</feature>
<keyword evidence="12" id="KW-1185">Reference proteome</keyword>
<dbReference type="InterPro" id="IPR008276">
    <property type="entry name" value="C_nuclsd_transpt"/>
</dbReference>